<protein>
    <submittedName>
        <fullName evidence="1">Uncharacterized protein</fullName>
    </submittedName>
</protein>
<dbReference type="EMBL" id="MU155526">
    <property type="protein sequence ID" value="KAF9472522.1"/>
    <property type="molecule type" value="Genomic_DNA"/>
</dbReference>
<dbReference type="AlphaFoldDB" id="A0A9P6CN73"/>
<dbReference type="OrthoDB" id="3267098at2759"/>
<dbReference type="Proteomes" id="UP000807469">
    <property type="component" value="Unassembled WGS sequence"/>
</dbReference>
<feature type="non-terminal residue" evidence="1">
    <location>
        <position position="1"/>
    </location>
</feature>
<reference evidence="1" key="1">
    <citation type="submission" date="2020-11" db="EMBL/GenBank/DDBJ databases">
        <authorList>
            <consortium name="DOE Joint Genome Institute"/>
            <person name="Ahrendt S."/>
            <person name="Riley R."/>
            <person name="Andreopoulos W."/>
            <person name="Labutti K."/>
            <person name="Pangilinan J."/>
            <person name="Ruiz-Duenas F.J."/>
            <person name="Barrasa J.M."/>
            <person name="Sanchez-Garcia M."/>
            <person name="Camarero S."/>
            <person name="Miyauchi S."/>
            <person name="Serrano A."/>
            <person name="Linde D."/>
            <person name="Babiker R."/>
            <person name="Drula E."/>
            <person name="Ayuso-Fernandez I."/>
            <person name="Pacheco R."/>
            <person name="Padilla G."/>
            <person name="Ferreira P."/>
            <person name="Barriuso J."/>
            <person name="Kellner H."/>
            <person name="Castanera R."/>
            <person name="Alfaro M."/>
            <person name="Ramirez L."/>
            <person name="Pisabarro A.G."/>
            <person name="Kuo A."/>
            <person name="Tritt A."/>
            <person name="Lipzen A."/>
            <person name="He G."/>
            <person name="Yan M."/>
            <person name="Ng V."/>
            <person name="Cullen D."/>
            <person name="Martin F."/>
            <person name="Rosso M.-N."/>
            <person name="Henrissat B."/>
            <person name="Hibbett D."/>
            <person name="Martinez A.T."/>
            <person name="Grigoriev I.V."/>
        </authorList>
    </citation>
    <scope>NUCLEOTIDE SEQUENCE</scope>
    <source>
        <strain evidence="1">CIRM-BRFM 674</strain>
    </source>
</reference>
<organism evidence="1 2">
    <name type="scientific">Pholiota conissans</name>
    <dbReference type="NCBI Taxonomy" id="109636"/>
    <lineage>
        <taxon>Eukaryota</taxon>
        <taxon>Fungi</taxon>
        <taxon>Dikarya</taxon>
        <taxon>Basidiomycota</taxon>
        <taxon>Agaricomycotina</taxon>
        <taxon>Agaricomycetes</taxon>
        <taxon>Agaricomycetidae</taxon>
        <taxon>Agaricales</taxon>
        <taxon>Agaricineae</taxon>
        <taxon>Strophariaceae</taxon>
        <taxon>Pholiota</taxon>
    </lineage>
</organism>
<evidence type="ECO:0000313" key="2">
    <source>
        <dbReference type="Proteomes" id="UP000807469"/>
    </source>
</evidence>
<sequence>YSRDAGHLSEWRAKYLPRIEFVNIEDYMPFGFLDPINVIRGCHVIPAFAYGQTDDLLPPSIACLPTENDKDWIYYYVNISVDHDMIMCYRGGGVGHESTRAAINAFLED</sequence>
<gene>
    <name evidence="1" type="ORF">BDN70DRAFT_818524</name>
</gene>
<evidence type="ECO:0000313" key="1">
    <source>
        <dbReference type="EMBL" id="KAF9472522.1"/>
    </source>
</evidence>
<name>A0A9P6CN73_9AGAR</name>
<comment type="caution">
    <text evidence="1">The sequence shown here is derived from an EMBL/GenBank/DDBJ whole genome shotgun (WGS) entry which is preliminary data.</text>
</comment>
<keyword evidence="2" id="KW-1185">Reference proteome</keyword>
<proteinExistence type="predicted"/>
<accession>A0A9P6CN73</accession>